<evidence type="ECO:0000256" key="3">
    <source>
        <dbReference type="ARBA" id="ARBA00023163"/>
    </source>
</evidence>
<dbReference type="InterPro" id="IPR014757">
    <property type="entry name" value="Tscrpt_reg_IclR_C"/>
</dbReference>
<dbReference type="SMART" id="SM00346">
    <property type="entry name" value="HTH_ICLR"/>
    <property type="match status" value="1"/>
</dbReference>
<dbReference type="InterPro" id="IPR036388">
    <property type="entry name" value="WH-like_DNA-bd_sf"/>
</dbReference>
<keyword evidence="7" id="KW-1185">Reference proteome</keyword>
<reference evidence="6 7" key="1">
    <citation type="submission" date="2019-06" db="EMBL/GenBank/DDBJ databases">
        <title>Streptomyces sporangiiformans sp. nov., a novel actinomycete isolated from soil in Mount Song.</title>
        <authorList>
            <person name="Han L."/>
        </authorList>
    </citation>
    <scope>NUCLEOTIDE SEQUENCE [LARGE SCALE GENOMIC DNA]</scope>
    <source>
        <strain evidence="6 7">NEAU-SSA 1</strain>
    </source>
</reference>
<dbReference type="Pfam" id="PF09339">
    <property type="entry name" value="HTH_IclR"/>
    <property type="match status" value="1"/>
</dbReference>
<dbReference type="Gene3D" id="1.10.10.10">
    <property type="entry name" value="Winged helix-like DNA-binding domain superfamily/Winged helix DNA-binding domain"/>
    <property type="match status" value="1"/>
</dbReference>
<evidence type="ECO:0000259" key="5">
    <source>
        <dbReference type="PROSITE" id="PS51078"/>
    </source>
</evidence>
<sequence>MAKPMKNPPTYGVTSVDHALQLAVILQVEGPLTVSEAAQRLGVARSTAHRLLSTLVYRDFAVRNEDRTYRVGPVLEIADRTQSNVAAVRAAALGPMRALVDTLDETVNLSIRTGRTVRFIASVECAQALRVGSREGMVFPAHQVTGGLVMLAALDDEELAALYAPSPTGGSEERPDLTRLRTELRAVRQSGVALNLERSERGVVAVGRGVTDSGGHTVAAVSVSMPSVRHSPHRLNEVVAALTTAAGAISTALGNGNPDPTRA</sequence>
<keyword evidence="2" id="KW-0238">DNA-binding</keyword>
<keyword evidence="3" id="KW-0804">Transcription</keyword>
<evidence type="ECO:0000313" key="6">
    <source>
        <dbReference type="EMBL" id="TPQ18156.1"/>
    </source>
</evidence>
<dbReference type="Proteomes" id="UP000317378">
    <property type="component" value="Unassembled WGS sequence"/>
</dbReference>
<name>A0A505DGA8_9ACTN</name>
<dbReference type="InterPro" id="IPR029016">
    <property type="entry name" value="GAF-like_dom_sf"/>
</dbReference>
<evidence type="ECO:0000256" key="2">
    <source>
        <dbReference type="ARBA" id="ARBA00023125"/>
    </source>
</evidence>
<dbReference type="AlphaFoldDB" id="A0A505DGA8"/>
<accession>A0A505DGA8</accession>
<feature type="domain" description="HTH iclR-type" evidence="4">
    <location>
        <begin position="13"/>
        <end position="73"/>
    </location>
</feature>
<keyword evidence="1" id="KW-0805">Transcription regulation</keyword>
<dbReference type="GO" id="GO:0045892">
    <property type="term" value="P:negative regulation of DNA-templated transcription"/>
    <property type="evidence" value="ECO:0007669"/>
    <property type="project" value="TreeGrafter"/>
</dbReference>
<dbReference type="GO" id="GO:0003700">
    <property type="term" value="F:DNA-binding transcription factor activity"/>
    <property type="evidence" value="ECO:0007669"/>
    <property type="project" value="TreeGrafter"/>
</dbReference>
<dbReference type="OrthoDB" id="7274111at2"/>
<dbReference type="EMBL" id="VCHX02000180">
    <property type="protein sequence ID" value="TPQ18156.1"/>
    <property type="molecule type" value="Genomic_DNA"/>
</dbReference>
<dbReference type="InterPro" id="IPR050707">
    <property type="entry name" value="HTH_MetabolicPath_Reg"/>
</dbReference>
<dbReference type="Pfam" id="PF01614">
    <property type="entry name" value="IclR_C"/>
    <property type="match status" value="1"/>
</dbReference>
<evidence type="ECO:0000313" key="7">
    <source>
        <dbReference type="Proteomes" id="UP000317378"/>
    </source>
</evidence>
<dbReference type="PROSITE" id="PS51078">
    <property type="entry name" value="ICLR_ED"/>
    <property type="match status" value="1"/>
</dbReference>
<dbReference type="SUPFAM" id="SSF46785">
    <property type="entry name" value="Winged helix' DNA-binding domain"/>
    <property type="match status" value="1"/>
</dbReference>
<dbReference type="RefSeq" id="WP_119104300.1">
    <property type="nucleotide sequence ID" value="NZ_QXMJ01000180.1"/>
</dbReference>
<dbReference type="SUPFAM" id="SSF55781">
    <property type="entry name" value="GAF domain-like"/>
    <property type="match status" value="1"/>
</dbReference>
<dbReference type="GO" id="GO:0003677">
    <property type="term" value="F:DNA binding"/>
    <property type="evidence" value="ECO:0007669"/>
    <property type="project" value="UniProtKB-KW"/>
</dbReference>
<dbReference type="PROSITE" id="PS51077">
    <property type="entry name" value="HTH_ICLR"/>
    <property type="match status" value="1"/>
</dbReference>
<organism evidence="6 7">
    <name type="scientific">Streptomyces sporangiiformans</name>
    <dbReference type="NCBI Taxonomy" id="2315329"/>
    <lineage>
        <taxon>Bacteria</taxon>
        <taxon>Bacillati</taxon>
        <taxon>Actinomycetota</taxon>
        <taxon>Actinomycetes</taxon>
        <taxon>Kitasatosporales</taxon>
        <taxon>Streptomycetaceae</taxon>
        <taxon>Streptomyces</taxon>
    </lineage>
</organism>
<dbReference type="InterPro" id="IPR005471">
    <property type="entry name" value="Tscrpt_reg_IclR_N"/>
</dbReference>
<proteinExistence type="predicted"/>
<evidence type="ECO:0000256" key="1">
    <source>
        <dbReference type="ARBA" id="ARBA00023015"/>
    </source>
</evidence>
<dbReference type="PANTHER" id="PTHR30136">
    <property type="entry name" value="HELIX-TURN-HELIX TRANSCRIPTIONAL REGULATOR, ICLR FAMILY"/>
    <property type="match status" value="1"/>
</dbReference>
<dbReference type="InterPro" id="IPR036390">
    <property type="entry name" value="WH_DNA-bd_sf"/>
</dbReference>
<feature type="domain" description="IclR-ED" evidence="5">
    <location>
        <begin position="73"/>
        <end position="255"/>
    </location>
</feature>
<gene>
    <name evidence="6" type="ORF">FGD71_033350</name>
</gene>
<protein>
    <submittedName>
        <fullName evidence="6">IclR family transcriptional regulator</fullName>
    </submittedName>
</protein>
<dbReference type="PANTHER" id="PTHR30136:SF24">
    <property type="entry name" value="HTH-TYPE TRANSCRIPTIONAL REPRESSOR ALLR"/>
    <property type="match status" value="1"/>
</dbReference>
<comment type="caution">
    <text evidence="6">The sequence shown here is derived from an EMBL/GenBank/DDBJ whole genome shotgun (WGS) entry which is preliminary data.</text>
</comment>
<dbReference type="Gene3D" id="3.30.450.40">
    <property type="match status" value="1"/>
</dbReference>
<evidence type="ECO:0000259" key="4">
    <source>
        <dbReference type="PROSITE" id="PS51077"/>
    </source>
</evidence>